<protein>
    <submittedName>
        <fullName evidence="1">Uncharacterized protein</fullName>
    </submittedName>
</protein>
<proteinExistence type="predicted"/>
<accession>A0A8S5LGZ9</accession>
<organism evidence="1">
    <name type="scientific">Siphoviridae sp. ct5tj9</name>
    <dbReference type="NCBI Taxonomy" id="2823564"/>
    <lineage>
        <taxon>Viruses</taxon>
        <taxon>Duplodnaviria</taxon>
        <taxon>Heunggongvirae</taxon>
        <taxon>Uroviricota</taxon>
        <taxon>Caudoviricetes</taxon>
    </lineage>
</organism>
<name>A0A8S5LGZ9_9CAUD</name>
<dbReference type="EMBL" id="BK014716">
    <property type="protein sequence ID" value="DAD69168.1"/>
    <property type="molecule type" value="Genomic_DNA"/>
</dbReference>
<evidence type="ECO:0000313" key="1">
    <source>
        <dbReference type="EMBL" id="DAD69168.1"/>
    </source>
</evidence>
<reference evidence="1" key="1">
    <citation type="journal article" date="2021" name="Proc. Natl. Acad. Sci. U.S.A.">
        <title>A Catalog of Tens of Thousands of Viruses from Human Metagenomes Reveals Hidden Associations with Chronic Diseases.</title>
        <authorList>
            <person name="Tisza M.J."/>
            <person name="Buck C.B."/>
        </authorList>
    </citation>
    <scope>NUCLEOTIDE SEQUENCE</scope>
    <source>
        <strain evidence="1">Ct5tj9</strain>
    </source>
</reference>
<sequence length="46" mass="5133">MGTKRIRFGVGSFTSHAERLSGGRLTHGRDAWPALIAVETEECKFR</sequence>